<dbReference type="InterPro" id="IPR010989">
    <property type="entry name" value="SNARE"/>
</dbReference>
<keyword evidence="2" id="KW-0175">Coiled coil</keyword>
<dbReference type="GO" id="GO:0006886">
    <property type="term" value="P:intracellular protein transport"/>
    <property type="evidence" value="ECO:0007669"/>
    <property type="project" value="TreeGrafter"/>
</dbReference>
<dbReference type="GO" id="GO:0006887">
    <property type="term" value="P:exocytosis"/>
    <property type="evidence" value="ECO:0007669"/>
    <property type="project" value="TreeGrafter"/>
</dbReference>
<dbReference type="GO" id="GO:0006906">
    <property type="term" value="P:vesicle fusion"/>
    <property type="evidence" value="ECO:0007669"/>
    <property type="project" value="TreeGrafter"/>
</dbReference>
<dbReference type="AlphaFoldDB" id="A0A229XXL7"/>
<organism evidence="5 6">
    <name type="scientific">Aspergillus fumigatus</name>
    <name type="common">Neosartorya fumigata</name>
    <dbReference type="NCBI Taxonomy" id="746128"/>
    <lineage>
        <taxon>Eukaryota</taxon>
        <taxon>Fungi</taxon>
        <taxon>Dikarya</taxon>
        <taxon>Ascomycota</taxon>
        <taxon>Pezizomycotina</taxon>
        <taxon>Eurotiomycetes</taxon>
        <taxon>Eurotiomycetidae</taxon>
        <taxon>Eurotiales</taxon>
        <taxon>Aspergillaceae</taxon>
        <taxon>Aspergillus</taxon>
        <taxon>Aspergillus subgen. Fumigati</taxon>
    </lineage>
</organism>
<dbReference type="Proteomes" id="UP000813423">
    <property type="component" value="Unassembled WGS sequence"/>
</dbReference>
<evidence type="ECO:0000313" key="5">
    <source>
        <dbReference type="EMBL" id="KAH1901430.1"/>
    </source>
</evidence>
<dbReference type="GO" id="GO:0005886">
    <property type="term" value="C:plasma membrane"/>
    <property type="evidence" value="ECO:0007669"/>
    <property type="project" value="TreeGrafter"/>
</dbReference>
<name>A0A229XXL7_ASPFM</name>
<reference evidence="5" key="1">
    <citation type="submission" date="2021-08" db="EMBL/GenBank/DDBJ databases">
        <title>Global Aspergillus fumigatus from environmental and clinical sources.</title>
        <authorList>
            <person name="Barber A."/>
            <person name="Sae-Ong T."/>
        </authorList>
    </citation>
    <scope>NUCLEOTIDE SEQUENCE</scope>
    <source>
        <strain evidence="5">NRZ-2016-071</strain>
    </source>
</reference>
<evidence type="ECO:0000256" key="2">
    <source>
        <dbReference type="SAM" id="Coils"/>
    </source>
</evidence>
<evidence type="ECO:0000256" key="4">
    <source>
        <dbReference type="SAM" id="Phobius"/>
    </source>
</evidence>
<gene>
    <name evidence="5" type="ORF">KXV57_007909</name>
</gene>
<protein>
    <submittedName>
        <fullName evidence="5">Uncharacterized protein</fullName>
    </submittedName>
</protein>
<sequence length="329" mass="36709">MSYADYNNSQGGYGQYNPYGGQQQNNAYGSQQQGYGQAPYQQANNMEQGNGSYEMSAMGGYGGQQQQPSGPTALLNKCKEINDGIADLRAKREGQLAAAQNALLDSSTGKEDQASRQTLDYIEDEINNGFRYLRDLLKKIKQTPGSGDTRVQTQIDVTSRNLRREIEQYQRAQSDFQKRLREQVRRRYEIANPEASPEEIEQGVDNVLMGQEQSFQVTGSRTRQANDARQAALERSAAIRKIEQDMIELGRLYQEVAELVHQQDAAVEQINQGAEDVVDNVQNANTQIDHAIKSARNARKWKWYALLIVILIIAIVVGVAVGVTQANKA</sequence>
<accession>A0A229XXL7</accession>
<comment type="similarity">
    <text evidence="1">Belongs to the syntaxin family.</text>
</comment>
<keyword evidence="4" id="KW-1133">Transmembrane helix</keyword>
<comment type="caution">
    <text evidence="5">The sequence shown here is derived from an EMBL/GenBank/DDBJ whole genome shotgun (WGS) entry which is preliminary data.</text>
</comment>
<dbReference type="Pfam" id="PF00804">
    <property type="entry name" value="Syntaxin"/>
    <property type="match status" value="1"/>
</dbReference>
<evidence type="ECO:0000313" key="6">
    <source>
        <dbReference type="Proteomes" id="UP000813423"/>
    </source>
</evidence>
<dbReference type="PROSITE" id="PS50192">
    <property type="entry name" value="T_SNARE"/>
    <property type="match status" value="1"/>
</dbReference>
<dbReference type="InterPro" id="IPR000727">
    <property type="entry name" value="T_SNARE_dom"/>
</dbReference>
<feature type="region of interest" description="Disordered" evidence="3">
    <location>
        <begin position="1"/>
        <end position="74"/>
    </location>
</feature>
<dbReference type="EMBL" id="JAIBSC010000067">
    <property type="protein sequence ID" value="KAH1901430.1"/>
    <property type="molecule type" value="Genomic_DNA"/>
</dbReference>
<dbReference type="SUPFAM" id="SSF47661">
    <property type="entry name" value="t-snare proteins"/>
    <property type="match status" value="1"/>
</dbReference>
<dbReference type="Gene3D" id="1.20.58.70">
    <property type="match status" value="1"/>
</dbReference>
<dbReference type="GO" id="GO:0048278">
    <property type="term" value="P:vesicle docking"/>
    <property type="evidence" value="ECO:0007669"/>
    <property type="project" value="TreeGrafter"/>
</dbReference>
<evidence type="ECO:0000256" key="1">
    <source>
        <dbReference type="ARBA" id="ARBA00009063"/>
    </source>
</evidence>
<dbReference type="GO" id="GO:0000149">
    <property type="term" value="F:SNARE binding"/>
    <property type="evidence" value="ECO:0007669"/>
    <property type="project" value="TreeGrafter"/>
</dbReference>
<dbReference type="PANTHER" id="PTHR19957">
    <property type="entry name" value="SYNTAXIN"/>
    <property type="match status" value="1"/>
</dbReference>
<proteinExistence type="inferred from homology"/>
<dbReference type="InterPro" id="IPR006011">
    <property type="entry name" value="Syntaxin_N"/>
</dbReference>
<feature type="coiled-coil region" evidence="2">
    <location>
        <begin position="159"/>
        <end position="186"/>
    </location>
</feature>
<dbReference type="PANTHER" id="PTHR19957:SF380">
    <property type="entry name" value="SYNTAXIN FAMILY PROTEIN"/>
    <property type="match status" value="1"/>
</dbReference>
<dbReference type="InterPro" id="IPR045242">
    <property type="entry name" value="Syntaxin"/>
</dbReference>
<dbReference type="GO" id="GO:0005484">
    <property type="term" value="F:SNAP receptor activity"/>
    <property type="evidence" value="ECO:0007669"/>
    <property type="project" value="TreeGrafter"/>
</dbReference>
<keyword evidence="4" id="KW-0472">Membrane</keyword>
<dbReference type="GO" id="GO:0012505">
    <property type="term" value="C:endomembrane system"/>
    <property type="evidence" value="ECO:0007669"/>
    <property type="project" value="TreeGrafter"/>
</dbReference>
<evidence type="ECO:0000256" key="3">
    <source>
        <dbReference type="SAM" id="MobiDB-lite"/>
    </source>
</evidence>
<feature type="compositionally biased region" description="Low complexity" evidence="3">
    <location>
        <begin position="1"/>
        <end position="44"/>
    </location>
</feature>
<feature type="transmembrane region" description="Helical" evidence="4">
    <location>
        <begin position="303"/>
        <end position="323"/>
    </location>
</feature>
<dbReference type="GO" id="GO:0031201">
    <property type="term" value="C:SNARE complex"/>
    <property type="evidence" value="ECO:0007669"/>
    <property type="project" value="TreeGrafter"/>
</dbReference>
<dbReference type="Pfam" id="PF05739">
    <property type="entry name" value="SNARE"/>
    <property type="match status" value="1"/>
</dbReference>
<dbReference type="Gene3D" id="1.20.5.110">
    <property type="match status" value="1"/>
</dbReference>
<keyword evidence="4" id="KW-0812">Transmembrane</keyword>